<evidence type="ECO:0000313" key="1">
    <source>
        <dbReference type="EMBL" id="KAI4863535.1"/>
    </source>
</evidence>
<gene>
    <name evidence="1" type="ORF">F4820DRAFT_449904</name>
</gene>
<protein>
    <submittedName>
        <fullName evidence="1">Uncharacterized protein</fullName>
    </submittedName>
</protein>
<reference evidence="1 2" key="1">
    <citation type="journal article" date="2022" name="New Phytol.">
        <title>Ecological generalism drives hyperdiversity of secondary metabolite gene clusters in xylarialean endophytes.</title>
        <authorList>
            <person name="Franco M.E.E."/>
            <person name="Wisecaver J.H."/>
            <person name="Arnold A.E."/>
            <person name="Ju Y.M."/>
            <person name="Slot J.C."/>
            <person name="Ahrendt S."/>
            <person name="Moore L.P."/>
            <person name="Eastman K.E."/>
            <person name="Scott K."/>
            <person name="Konkel Z."/>
            <person name="Mondo S.J."/>
            <person name="Kuo A."/>
            <person name="Hayes R.D."/>
            <person name="Haridas S."/>
            <person name="Andreopoulos B."/>
            <person name="Riley R."/>
            <person name="LaButti K."/>
            <person name="Pangilinan J."/>
            <person name="Lipzen A."/>
            <person name="Amirebrahimi M."/>
            <person name="Yan J."/>
            <person name="Adam C."/>
            <person name="Keymanesh K."/>
            <person name="Ng V."/>
            <person name="Louie K."/>
            <person name="Northen T."/>
            <person name="Drula E."/>
            <person name="Henrissat B."/>
            <person name="Hsieh H.M."/>
            <person name="Youens-Clark K."/>
            <person name="Lutzoni F."/>
            <person name="Miadlikowska J."/>
            <person name="Eastwood D.C."/>
            <person name="Hamelin R.C."/>
            <person name="Grigoriev I.V."/>
            <person name="U'Ren J.M."/>
        </authorList>
    </citation>
    <scope>NUCLEOTIDE SEQUENCE [LARGE SCALE GENOMIC DNA]</scope>
    <source>
        <strain evidence="1 2">CBS 119005</strain>
    </source>
</reference>
<sequence>MKMQFIVGAFFVALLGQGSAQDTGLNACASGCVNGVFVNAASMGCAMDDRLCVCGNTVDFTDGIRDCVNQVCGSDADTQLPIAQSFGADQCKAASSSAGLLPTATPASSSPSPAQPTQPTEQAPAGTPSTTAAATVTTPGPSPSPTLSAETASSNAVTAVAAGTTDTTASISGLIGPESSSVAASSPPSSASASASVSASSSLPSDSASATSGDADTPSGTSSAEESGNASPTPESSSQDDMTVAVRAGIGAGVGVAVVLLVILAAWLCMRKRKSKNPATQAPALQISQPLPGSGRQYADTMRQTEAGLSKTFVTSPTAHDLHQTSSLHSEPTTPHTPSAASDLDIVSNSSTPASTRPYIFD</sequence>
<keyword evidence="2" id="KW-1185">Reference proteome</keyword>
<dbReference type="EMBL" id="MU393502">
    <property type="protein sequence ID" value="KAI4863535.1"/>
    <property type="molecule type" value="Genomic_DNA"/>
</dbReference>
<accession>A0ACB9YXA2</accession>
<comment type="caution">
    <text evidence="1">The sequence shown here is derived from an EMBL/GenBank/DDBJ whole genome shotgun (WGS) entry which is preliminary data.</text>
</comment>
<proteinExistence type="predicted"/>
<name>A0ACB9YXA2_9PEZI</name>
<evidence type="ECO:0000313" key="2">
    <source>
        <dbReference type="Proteomes" id="UP001497700"/>
    </source>
</evidence>
<organism evidence="1 2">
    <name type="scientific">Hypoxylon rubiginosum</name>
    <dbReference type="NCBI Taxonomy" id="110542"/>
    <lineage>
        <taxon>Eukaryota</taxon>
        <taxon>Fungi</taxon>
        <taxon>Dikarya</taxon>
        <taxon>Ascomycota</taxon>
        <taxon>Pezizomycotina</taxon>
        <taxon>Sordariomycetes</taxon>
        <taxon>Xylariomycetidae</taxon>
        <taxon>Xylariales</taxon>
        <taxon>Hypoxylaceae</taxon>
        <taxon>Hypoxylon</taxon>
    </lineage>
</organism>
<dbReference type="Proteomes" id="UP001497700">
    <property type="component" value="Unassembled WGS sequence"/>
</dbReference>